<comment type="function">
    <text evidence="10">Catalyzes the phosphorylation of the position 2 hydroxy group of 4-diphosphocytidyl-2C-methyl-D-erythritol.</text>
</comment>
<dbReference type="AlphaFoldDB" id="A0A520RYY1"/>
<evidence type="ECO:0000259" key="12">
    <source>
        <dbReference type="Pfam" id="PF08544"/>
    </source>
</evidence>
<evidence type="ECO:0000313" key="13">
    <source>
        <dbReference type="EMBL" id="RZO75439.1"/>
    </source>
</evidence>
<evidence type="ECO:0000256" key="3">
    <source>
        <dbReference type="ARBA" id="ARBA00017473"/>
    </source>
</evidence>
<evidence type="ECO:0000313" key="14">
    <source>
        <dbReference type="Proteomes" id="UP000320404"/>
    </source>
</evidence>
<keyword evidence="5 10" id="KW-0547">Nucleotide-binding</keyword>
<dbReference type="InterPro" id="IPR020568">
    <property type="entry name" value="Ribosomal_Su5_D2-typ_SF"/>
</dbReference>
<dbReference type="PANTHER" id="PTHR43527">
    <property type="entry name" value="4-DIPHOSPHOCYTIDYL-2-C-METHYL-D-ERYTHRITOL KINASE, CHLOROPLASTIC"/>
    <property type="match status" value="1"/>
</dbReference>
<feature type="active site" evidence="10">
    <location>
        <position position="13"/>
    </location>
</feature>
<dbReference type="GO" id="GO:0019288">
    <property type="term" value="P:isopentenyl diphosphate biosynthetic process, methylerythritol 4-phosphate pathway"/>
    <property type="evidence" value="ECO:0007669"/>
    <property type="project" value="UniProtKB-UniRule"/>
</dbReference>
<dbReference type="InterPro" id="IPR014721">
    <property type="entry name" value="Ribsml_uS5_D2-typ_fold_subgr"/>
</dbReference>
<dbReference type="PANTHER" id="PTHR43527:SF2">
    <property type="entry name" value="4-DIPHOSPHOCYTIDYL-2-C-METHYL-D-ERYTHRITOL KINASE, CHLOROPLASTIC"/>
    <property type="match status" value="1"/>
</dbReference>
<dbReference type="EC" id="2.7.1.148" evidence="2 10"/>
<accession>A0A520RYY1</accession>
<proteinExistence type="inferred from homology"/>
<reference evidence="13 14" key="1">
    <citation type="submission" date="2019-02" db="EMBL/GenBank/DDBJ databases">
        <title>Prokaryotic population dynamics and viral predation in marine succession experiment using metagenomics: the confinement effect.</title>
        <authorList>
            <person name="Haro-Moreno J.M."/>
            <person name="Rodriguez-Valera F."/>
            <person name="Lopez-Perez M."/>
        </authorList>
    </citation>
    <scope>NUCLEOTIDE SEQUENCE [LARGE SCALE GENOMIC DNA]</scope>
    <source>
        <strain evidence="13">MED-G158</strain>
    </source>
</reference>
<comment type="similarity">
    <text evidence="1 10">Belongs to the GHMP kinase family. IspE subfamily.</text>
</comment>
<evidence type="ECO:0000256" key="10">
    <source>
        <dbReference type="HAMAP-Rule" id="MF_00061"/>
    </source>
</evidence>
<evidence type="ECO:0000256" key="1">
    <source>
        <dbReference type="ARBA" id="ARBA00009684"/>
    </source>
</evidence>
<feature type="active site" evidence="10">
    <location>
        <position position="143"/>
    </location>
</feature>
<sequence length="285" mass="30902">MQVRANAWLAPAKLNLFLHIMGRREDGYHELQTLFQLLDVGDTLRFAVTPRGELQLHLIANSTGQLVPLADNLILEAARLLRDHVGNPQLGAEIQLEKQLPMGGGLGGGSSDAATTLLALNQLWELGLTRQELQALGLQLGADVPVFIGGRSAWGEGVGEKLEPVKLPTRWYLVITPNCLVSTARIFGHENLTRNTRAIKMADFLAGGSRNDCESVTRNLYPEVDKALNWLSKYGPARMTGTGASVFADFPGEEPARAALSALPDCWRGFVAQGVNSLEPSRDAT</sequence>
<protein>
    <recommendedName>
        <fullName evidence="3 10">4-diphosphocytidyl-2-C-methyl-D-erythritol kinase</fullName>
        <shortName evidence="10">CMK</shortName>
        <ecNumber evidence="2 10">2.7.1.148</ecNumber>
    </recommendedName>
    <alternativeName>
        <fullName evidence="9 10">4-(cytidine-5'-diphospho)-2-C-methyl-D-erythritol kinase</fullName>
    </alternativeName>
</protein>
<dbReference type="PIRSF" id="PIRSF010376">
    <property type="entry name" value="IspE"/>
    <property type="match status" value="1"/>
</dbReference>
<dbReference type="Gene3D" id="3.30.230.10">
    <property type="match status" value="1"/>
</dbReference>
<dbReference type="Gene3D" id="3.30.70.890">
    <property type="entry name" value="GHMP kinase, C-terminal domain"/>
    <property type="match status" value="1"/>
</dbReference>
<keyword evidence="4 10" id="KW-0808">Transferase</keyword>
<gene>
    <name evidence="10" type="primary">ispE</name>
    <name evidence="13" type="ORF">EVA69_04235</name>
</gene>
<comment type="pathway">
    <text evidence="10">Isoprenoid biosynthesis; isopentenyl diphosphate biosynthesis via DXP pathway; isopentenyl diphosphate from 1-deoxy-D-xylulose 5-phosphate: step 3/6.</text>
</comment>
<keyword evidence="8 10" id="KW-0414">Isoprene biosynthesis</keyword>
<dbReference type="Proteomes" id="UP000320404">
    <property type="component" value="Unassembled WGS sequence"/>
</dbReference>
<evidence type="ECO:0000259" key="11">
    <source>
        <dbReference type="Pfam" id="PF00288"/>
    </source>
</evidence>
<dbReference type="UniPathway" id="UPA00056">
    <property type="reaction ID" value="UER00094"/>
</dbReference>
<evidence type="ECO:0000256" key="8">
    <source>
        <dbReference type="ARBA" id="ARBA00023229"/>
    </source>
</evidence>
<dbReference type="InterPro" id="IPR013750">
    <property type="entry name" value="GHMP_kinase_C_dom"/>
</dbReference>
<feature type="binding site" evidence="10">
    <location>
        <begin position="101"/>
        <end position="111"/>
    </location>
    <ligand>
        <name>ATP</name>
        <dbReference type="ChEBI" id="CHEBI:30616"/>
    </ligand>
</feature>
<dbReference type="GO" id="GO:0005524">
    <property type="term" value="F:ATP binding"/>
    <property type="evidence" value="ECO:0007669"/>
    <property type="project" value="UniProtKB-UniRule"/>
</dbReference>
<evidence type="ECO:0000256" key="4">
    <source>
        <dbReference type="ARBA" id="ARBA00022679"/>
    </source>
</evidence>
<organism evidence="13 14">
    <name type="scientific">OM182 bacterium</name>
    <dbReference type="NCBI Taxonomy" id="2510334"/>
    <lineage>
        <taxon>Bacteria</taxon>
        <taxon>Pseudomonadati</taxon>
        <taxon>Pseudomonadota</taxon>
        <taxon>Gammaproteobacteria</taxon>
        <taxon>OMG group</taxon>
        <taxon>OM182 clade</taxon>
    </lineage>
</organism>
<dbReference type="HAMAP" id="MF_00061">
    <property type="entry name" value="IspE"/>
    <property type="match status" value="1"/>
</dbReference>
<feature type="domain" description="GHMP kinase C-terminal" evidence="12">
    <location>
        <begin position="208"/>
        <end position="267"/>
    </location>
</feature>
<dbReference type="NCBIfam" id="NF011202">
    <property type="entry name" value="PRK14608.1"/>
    <property type="match status" value="1"/>
</dbReference>
<dbReference type="InterPro" id="IPR036554">
    <property type="entry name" value="GHMP_kinase_C_sf"/>
</dbReference>
<dbReference type="InterPro" id="IPR006204">
    <property type="entry name" value="GHMP_kinase_N_dom"/>
</dbReference>
<dbReference type="Pfam" id="PF00288">
    <property type="entry name" value="GHMP_kinases_N"/>
    <property type="match status" value="1"/>
</dbReference>
<dbReference type="SUPFAM" id="SSF54211">
    <property type="entry name" value="Ribosomal protein S5 domain 2-like"/>
    <property type="match status" value="1"/>
</dbReference>
<evidence type="ECO:0000256" key="9">
    <source>
        <dbReference type="ARBA" id="ARBA00032554"/>
    </source>
</evidence>
<dbReference type="Pfam" id="PF08544">
    <property type="entry name" value="GHMP_kinases_C"/>
    <property type="match status" value="1"/>
</dbReference>
<dbReference type="GO" id="GO:0016114">
    <property type="term" value="P:terpenoid biosynthetic process"/>
    <property type="evidence" value="ECO:0007669"/>
    <property type="project" value="UniProtKB-UniRule"/>
</dbReference>
<dbReference type="SUPFAM" id="SSF55060">
    <property type="entry name" value="GHMP Kinase, C-terminal domain"/>
    <property type="match status" value="1"/>
</dbReference>
<evidence type="ECO:0000256" key="2">
    <source>
        <dbReference type="ARBA" id="ARBA00012052"/>
    </source>
</evidence>
<dbReference type="EMBL" id="SHAH01000056">
    <property type="protein sequence ID" value="RZO75439.1"/>
    <property type="molecule type" value="Genomic_DNA"/>
</dbReference>
<dbReference type="NCBIfam" id="TIGR00154">
    <property type="entry name" value="ispE"/>
    <property type="match status" value="1"/>
</dbReference>
<evidence type="ECO:0000256" key="7">
    <source>
        <dbReference type="ARBA" id="ARBA00022840"/>
    </source>
</evidence>
<keyword evidence="6 10" id="KW-0418">Kinase</keyword>
<evidence type="ECO:0000256" key="6">
    <source>
        <dbReference type="ARBA" id="ARBA00022777"/>
    </source>
</evidence>
<comment type="caution">
    <text evidence="13">The sequence shown here is derived from an EMBL/GenBank/DDBJ whole genome shotgun (WGS) entry which is preliminary data.</text>
</comment>
<name>A0A520RYY1_9GAMM</name>
<evidence type="ECO:0000256" key="5">
    <source>
        <dbReference type="ARBA" id="ARBA00022741"/>
    </source>
</evidence>
<feature type="domain" description="GHMP kinase N-terminal" evidence="11">
    <location>
        <begin position="72"/>
        <end position="150"/>
    </location>
</feature>
<keyword evidence="7 10" id="KW-0067">ATP-binding</keyword>
<comment type="catalytic activity">
    <reaction evidence="10">
        <text>4-CDP-2-C-methyl-D-erythritol + ATP = 4-CDP-2-C-methyl-D-erythritol 2-phosphate + ADP + H(+)</text>
        <dbReference type="Rhea" id="RHEA:18437"/>
        <dbReference type="ChEBI" id="CHEBI:15378"/>
        <dbReference type="ChEBI" id="CHEBI:30616"/>
        <dbReference type="ChEBI" id="CHEBI:57823"/>
        <dbReference type="ChEBI" id="CHEBI:57919"/>
        <dbReference type="ChEBI" id="CHEBI:456216"/>
        <dbReference type="EC" id="2.7.1.148"/>
    </reaction>
</comment>
<dbReference type="GO" id="GO:0050515">
    <property type="term" value="F:4-(cytidine 5'-diphospho)-2-C-methyl-D-erythritol kinase activity"/>
    <property type="evidence" value="ECO:0007669"/>
    <property type="project" value="UniProtKB-UniRule"/>
</dbReference>
<dbReference type="InterPro" id="IPR004424">
    <property type="entry name" value="IspE"/>
</dbReference>